<feature type="region of interest" description="Disordered" evidence="1">
    <location>
        <begin position="18"/>
        <end position="61"/>
    </location>
</feature>
<dbReference type="EMBL" id="KY052854">
    <property type="protein sequence ID" value="ASF00741.1"/>
    <property type="molecule type" value="Genomic_DNA"/>
</dbReference>
<protein>
    <recommendedName>
        <fullName evidence="3">Portal protein</fullName>
    </recommendedName>
</protein>
<reference evidence="2" key="1">
    <citation type="submission" date="2016-10" db="EMBL/GenBank/DDBJ databases">
        <authorList>
            <person name="Varghese N."/>
        </authorList>
    </citation>
    <scope>NUCLEOTIDE SEQUENCE</scope>
</reference>
<sequence>MAEIDKILPNVSQDVKLPSASKVALEQQQQMAEQMKQPSDLQPNEDGSVDVNFGPENLQVGPDQGHFSNLAEMLPDDVLDPLGHELYNNYTDYKTSRKDWERSYVSGLDLLGFNYDDRTEPFKGASGATHPVLAEAVTQFQSLAYKELLPSGGPVRTQILGMPTPQKESQSQRVKDYMNYQIMDQMKEYEAEFDQMLFYLPLAGSAFKKVYYDDIMQRAVSKFVPADDLVVPYTATSLDDCESIIHVIRMTENDLRKQQVGGFYRDLELNPSYLQETEAQKKERELEGATRGRDDRMYTIFECHVNLDLEGYEDQGQDGQPTGIKLPYIVTLEEGTRKILSIRRNFEMNDPKKDKIEYFVHFKFLPGLGFYGFGLIHMIGGLSRTATAALRQLLDAGTLSNLPAGFKMRGIKMRDEAQAIQPGEFRDVDAPGGNLRDAFMTLPFKEPSQTLLSLMGVVVSAGQRFASIADLQVGDGNQQAAVGTTVAMLERGSRVMSAIHKRLYAGMKREFNLLSRVFKLYLPPVYPYDVAGGQRQIMKTDFDDRVDILPVADPNIFSQTQRISLAQTELQLAASNPKMHNQYEVYRNMYEALGVKDIDLILKAKPKMVPKDPALEHIDALGAQPFRAFPNQDHQAHITAHLNFMATNMVRNNPMIMASIEKNCLEHISLMAQEQSQLEFREEMQQIQQHEMGMQQNPQMQAAANTPEMQQIHAQIQQTKDKIEARKAVLIAEMMEDFMKEEKKITSQFDNDPIAKLRSRELDIRAMDNEAKRNEAQERMNLENMKAMMNQQNQDEKLKQNEELSELRADTSIEKQEMANANRLKIAGMKPKTNGKGN</sequence>
<evidence type="ECO:0008006" key="3">
    <source>
        <dbReference type="Google" id="ProtNLM"/>
    </source>
</evidence>
<evidence type="ECO:0000256" key="1">
    <source>
        <dbReference type="SAM" id="MobiDB-lite"/>
    </source>
</evidence>
<name>A0A218MND8_9VIRU</name>
<evidence type="ECO:0000313" key="2">
    <source>
        <dbReference type="EMBL" id="ASF00741.1"/>
    </source>
</evidence>
<organism evidence="2">
    <name type="scientific">uncultured virus</name>
    <dbReference type="NCBI Taxonomy" id="340016"/>
    <lineage>
        <taxon>Viruses</taxon>
        <taxon>environmental samples</taxon>
    </lineage>
</organism>
<accession>A0A218MND8</accession>
<feature type="compositionally biased region" description="Low complexity" evidence="1">
    <location>
        <begin position="26"/>
        <end position="37"/>
    </location>
</feature>
<reference evidence="2" key="2">
    <citation type="journal article" date="2017" name="Nat. Commun.">
        <title>Single-virus genomics reveals hidden cosmopolitan and abundant viruses.</title>
        <authorList>
            <person name="Martinez-Hernandez F."/>
            <person name="Fornas O."/>
            <person name="Lluesma Gomez M."/>
            <person name="Bolduc B."/>
            <person name="de la Cruz Pena M.J."/>
            <person name="Martinez J.M."/>
            <person name="Anton J."/>
            <person name="Gasol J.M."/>
            <person name="Rosselli R."/>
            <person name="Rodriguez-Valera F."/>
            <person name="Sullivan M.B."/>
            <person name="Acinas S.G."/>
            <person name="Martinez-Garcia M."/>
        </authorList>
    </citation>
    <scope>NUCLEOTIDE SEQUENCE</scope>
</reference>
<feature type="compositionally biased region" description="Basic and acidic residues" evidence="1">
    <location>
        <begin position="794"/>
        <end position="817"/>
    </location>
</feature>
<feature type="region of interest" description="Disordered" evidence="1">
    <location>
        <begin position="791"/>
        <end position="838"/>
    </location>
</feature>
<proteinExistence type="predicted"/>